<gene>
    <name evidence="2" type="ORF">AB205_0150420</name>
</gene>
<evidence type="ECO:0000313" key="3">
    <source>
        <dbReference type="Proteomes" id="UP000228934"/>
    </source>
</evidence>
<dbReference type="CDD" id="cd00063">
    <property type="entry name" value="FN3"/>
    <property type="match status" value="1"/>
</dbReference>
<sequence length="102" mass="11422">DSRTIDILNPRENSVVVEDLLPNHSYMFRVKAQSEEGWGPEREGVITIESQVDPHSPLSPVPGNFSQFGTQQITRREVFNLPTVKPMSLTPQCQSLSSKVKS</sequence>
<evidence type="ECO:0000313" key="2">
    <source>
        <dbReference type="EMBL" id="PIO23287.1"/>
    </source>
</evidence>
<dbReference type="Proteomes" id="UP000228934">
    <property type="component" value="Unassembled WGS sequence"/>
</dbReference>
<dbReference type="SUPFAM" id="SSF49265">
    <property type="entry name" value="Fibronectin type III"/>
    <property type="match status" value="1"/>
</dbReference>
<dbReference type="EMBL" id="KV967102">
    <property type="protein sequence ID" value="PIO23287.1"/>
    <property type="molecule type" value="Genomic_DNA"/>
</dbReference>
<dbReference type="OrthoDB" id="410592at2759"/>
<feature type="non-terminal residue" evidence="2">
    <location>
        <position position="1"/>
    </location>
</feature>
<dbReference type="AlphaFoldDB" id="A0A2G9R5X5"/>
<dbReference type="InterPro" id="IPR003961">
    <property type="entry name" value="FN3_dom"/>
</dbReference>
<feature type="domain" description="Fibronectin type-III" evidence="1">
    <location>
        <begin position="1"/>
        <end position="53"/>
    </location>
</feature>
<name>A0A2G9R5X5_AQUCT</name>
<evidence type="ECO:0000259" key="1">
    <source>
        <dbReference type="PROSITE" id="PS50853"/>
    </source>
</evidence>
<accession>A0A2G9R5X5</accession>
<keyword evidence="3" id="KW-1185">Reference proteome</keyword>
<feature type="non-terminal residue" evidence="2">
    <location>
        <position position="102"/>
    </location>
</feature>
<dbReference type="Gene3D" id="2.60.40.10">
    <property type="entry name" value="Immunoglobulins"/>
    <property type="match status" value="1"/>
</dbReference>
<dbReference type="InterPro" id="IPR013783">
    <property type="entry name" value="Ig-like_fold"/>
</dbReference>
<proteinExistence type="predicted"/>
<reference evidence="3" key="1">
    <citation type="journal article" date="2017" name="Nat. Commun.">
        <title>The North American bullfrog draft genome provides insight into hormonal regulation of long noncoding RNA.</title>
        <authorList>
            <person name="Hammond S.A."/>
            <person name="Warren R.L."/>
            <person name="Vandervalk B.P."/>
            <person name="Kucuk E."/>
            <person name="Khan H."/>
            <person name="Gibb E.A."/>
            <person name="Pandoh P."/>
            <person name="Kirk H."/>
            <person name="Zhao Y."/>
            <person name="Jones M."/>
            <person name="Mungall A.J."/>
            <person name="Coope R."/>
            <person name="Pleasance S."/>
            <person name="Moore R.A."/>
            <person name="Holt R.A."/>
            <person name="Round J.M."/>
            <person name="Ohora S."/>
            <person name="Walle B.V."/>
            <person name="Veldhoen N."/>
            <person name="Helbing C.C."/>
            <person name="Birol I."/>
        </authorList>
    </citation>
    <scope>NUCLEOTIDE SEQUENCE [LARGE SCALE GENOMIC DNA]</scope>
</reference>
<dbReference type="Pfam" id="PF00041">
    <property type="entry name" value="fn3"/>
    <property type="match status" value="1"/>
</dbReference>
<protein>
    <recommendedName>
        <fullName evidence="1">Fibronectin type-III domain-containing protein</fullName>
    </recommendedName>
</protein>
<dbReference type="PROSITE" id="PS50853">
    <property type="entry name" value="FN3"/>
    <property type="match status" value="1"/>
</dbReference>
<dbReference type="InterPro" id="IPR036116">
    <property type="entry name" value="FN3_sf"/>
</dbReference>
<organism evidence="2 3">
    <name type="scientific">Aquarana catesbeiana</name>
    <name type="common">American bullfrog</name>
    <name type="synonym">Rana catesbeiana</name>
    <dbReference type="NCBI Taxonomy" id="8400"/>
    <lineage>
        <taxon>Eukaryota</taxon>
        <taxon>Metazoa</taxon>
        <taxon>Chordata</taxon>
        <taxon>Craniata</taxon>
        <taxon>Vertebrata</taxon>
        <taxon>Euteleostomi</taxon>
        <taxon>Amphibia</taxon>
        <taxon>Batrachia</taxon>
        <taxon>Anura</taxon>
        <taxon>Neobatrachia</taxon>
        <taxon>Ranoidea</taxon>
        <taxon>Ranidae</taxon>
        <taxon>Aquarana</taxon>
    </lineage>
</organism>